<dbReference type="SMART" id="SM01012">
    <property type="entry name" value="ANTAR"/>
    <property type="match status" value="1"/>
</dbReference>
<dbReference type="InterPro" id="IPR036388">
    <property type="entry name" value="WH-like_DNA-bd_sf"/>
</dbReference>
<name>A0ABS8GLK1_9MICC</name>
<dbReference type="Pfam" id="PF03861">
    <property type="entry name" value="ANTAR"/>
    <property type="match status" value="1"/>
</dbReference>
<feature type="region of interest" description="Disordered" evidence="5">
    <location>
        <begin position="1"/>
        <end position="20"/>
    </location>
</feature>
<comment type="caution">
    <text evidence="7">The sequence shown here is derived from an EMBL/GenBank/DDBJ whole genome shotgun (WGS) entry which is preliminary data.</text>
</comment>
<dbReference type="EMBL" id="JAJFZQ010000011">
    <property type="protein sequence ID" value="MCC3267505.1"/>
    <property type="molecule type" value="Genomic_DNA"/>
</dbReference>
<evidence type="ECO:0000256" key="5">
    <source>
        <dbReference type="SAM" id="MobiDB-lite"/>
    </source>
</evidence>
<dbReference type="RefSeq" id="WP_227892447.1">
    <property type="nucleotide sequence ID" value="NZ_JAJFZQ010000011.1"/>
</dbReference>
<keyword evidence="3" id="KW-0805">Transcription regulation</keyword>
<dbReference type="PIRSF" id="PIRSF036625">
    <property type="entry name" value="GAF_ANTAR"/>
    <property type="match status" value="1"/>
</dbReference>
<sequence>MSSDNFSARLPSAGDGNEHPAAETTELIDAARAAQAETGKDYSGLLQDMLLETSDVEGFLEDLTRLTVDTLAAPGQELFSGVTLLRPGSAGTVASDSEESRRMDEVQYRFGTGPCLEAARTNSTVVVRDITTDPRWDEYAKAIAGYGLKSILGVPIPLDNDARCGLNVYAREPDAFTDEMIRAAEEFARGASKSLRLAMRITQLDESRENLKAAMGSRTTIDLAVGIIMAQNRCSQEAAIGILKAASSARNVKLRDIAASVVASVGEKEPKTHFVD</sequence>
<keyword evidence="4" id="KW-0804">Transcription</keyword>
<evidence type="ECO:0000256" key="2">
    <source>
        <dbReference type="ARBA" id="ARBA00022777"/>
    </source>
</evidence>
<dbReference type="Gene3D" id="3.30.450.40">
    <property type="match status" value="1"/>
</dbReference>
<dbReference type="SMART" id="SM00065">
    <property type="entry name" value="GAF"/>
    <property type="match status" value="1"/>
</dbReference>
<evidence type="ECO:0000313" key="8">
    <source>
        <dbReference type="Proteomes" id="UP001139168"/>
    </source>
</evidence>
<protein>
    <submittedName>
        <fullName evidence="7">GAF and ANTAR domain-containing protein</fullName>
    </submittedName>
</protein>
<keyword evidence="2" id="KW-0418">Kinase</keyword>
<dbReference type="InterPro" id="IPR012074">
    <property type="entry name" value="GAF_ANTAR"/>
</dbReference>
<keyword evidence="8" id="KW-1185">Reference proteome</keyword>
<dbReference type="InterPro" id="IPR003018">
    <property type="entry name" value="GAF"/>
</dbReference>
<dbReference type="Proteomes" id="UP001139168">
    <property type="component" value="Unassembled WGS sequence"/>
</dbReference>
<accession>A0ABS8GLK1</accession>
<feature type="domain" description="ANTAR" evidence="6">
    <location>
        <begin position="201"/>
        <end position="262"/>
    </location>
</feature>
<reference evidence="7" key="1">
    <citation type="submission" date="2021-10" db="EMBL/GenBank/DDBJ databases">
        <title>Novel species in genus Arthrobacter.</title>
        <authorList>
            <person name="Liu Y."/>
        </authorList>
    </citation>
    <scope>NUCLEOTIDE SEQUENCE</scope>
    <source>
        <strain evidence="7">Zg-Y786</strain>
    </source>
</reference>
<organism evidence="7 8">
    <name type="scientific">Arthrobacter gengyunqii</name>
    <dbReference type="NCBI Taxonomy" id="2886940"/>
    <lineage>
        <taxon>Bacteria</taxon>
        <taxon>Bacillati</taxon>
        <taxon>Actinomycetota</taxon>
        <taxon>Actinomycetes</taxon>
        <taxon>Micrococcales</taxon>
        <taxon>Micrococcaceae</taxon>
        <taxon>Arthrobacter</taxon>
    </lineage>
</organism>
<dbReference type="InterPro" id="IPR011006">
    <property type="entry name" value="CheY-like_superfamily"/>
</dbReference>
<keyword evidence="1" id="KW-0808">Transferase</keyword>
<evidence type="ECO:0000313" key="7">
    <source>
        <dbReference type="EMBL" id="MCC3267505.1"/>
    </source>
</evidence>
<proteinExistence type="predicted"/>
<gene>
    <name evidence="7" type="ORF">LJ752_15835</name>
</gene>
<dbReference type="InterPro" id="IPR029016">
    <property type="entry name" value="GAF-like_dom_sf"/>
</dbReference>
<dbReference type="SUPFAM" id="SSF52172">
    <property type="entry name" value="CheY-like"/>
    <property type="match status" value="1"/>
</dbReference>
<dbReference type="Gene3D" id="1.10.10.10">
    <property type="entry name" value="Winged helix-like DNA-binding domain superfamily/Winged helix DNA-binding domain"/>
    <property type="match status" value="1"/>
</dbReference>
<evidence type="ECO:0000256" key="3">
    <source>
        <dbReference type="ARBA" id="ARBA00023015"/>
    </source>
</evidence>
<dbReference type="PROSITE" id="PS50921">
    <property type="entry name" value="ANTAR"/>
    <property type="match status" value="1"/>
</dbReference>
<evidence type="ECO:0000259" key="6">
    <source>
        <dbReference type="PROSITE" id="PS50921"/>
    </source>
</evidence>
<dbReference type="Pfam" id="PF13185">
    <property type="entry name" value="GAF_2"/>
    <property type="match status" value="1"/>
</dbReference>
<evidence type="ECO:0000256" key="4">
    <source>
        <dbReference type="ARBA" id="ARBA00023163"/>
    </source>
</evidence>
<dbReference type="SUPFAM" id="SSF55781">
    <property type="entry name" value="GAF domain-like"/>
    <property type="match status" value="1"/>
</dbReference>
<evidence type="ECO:0000256" key="1">
    <source>
        <dbReference type="ARBA" id="ARBA00022679"/>
    </source>
</evidence>
<dbReference type="InterPro" id="IPR005561">
    <property type="entry name" value="ANTAR"/>
</dbReference>